<name>A0A6J5ZMP4_9ZZZZ</name>
<evidence type="ECO:0000256" key="1">
    <source>
        <dbReference type="SAM" id="Phobius"/>
    </source>
</evidence>
<proteinExistence type="predicted"/>
<organism evidence="2">
    <name type="scientific">freshwater metagenome</name>
    <dbReference type="NCBI Taxonomy" id="449393"/>
    <lineage>
        <taxon>unclassified sequences</taxon>
        <taxon>metagenomes</taxon>
        <taxon>ecological metagenomes</taxon>
    </lineage>
</organism>
<feature type="transmembrane region" description="Helical" evidence="1">
    <location>
        <begin position="35"/>
        <end position="55"/>
    </location>
</feature>
<protein>
    <submittedName>
        <fullName evidence="2">Unannotated protein</fullName>
    </submittedName>
</protein>
<keyword evidence="1" id="KW-1133">Transmembrane helix</keyword>
<sequence>MPPLSGGVVGVVVVVVGVVVVVVGVVVVVVGVVVVVVGVVVVLVVVGVVIGFGFVSRHCTGTLVESRSRPAAIRERSWLLTLDGSWLNWLCASESADVAA</sequence>
<gene>
    <name evidence="2" type="ORF">UFOPK3522_00573</name>
</gene>
<keyword evidence="1" id="KW-0472">Membrane</keyword>
<dbReference type="EMBL" id="CAESAO010000034">
    <property type="protein sequence ID" value="CAB4340813.1"/>
    <property type="molecule type" value="Genomic_DNA"/>
</dbReference>
<keyword evidence="1" id="KW-0812">Transmembrane</keyword>
<feature type="transmembrane region" description="Helical" evidence="1">
    <location>
        <begin position="7"/>
        <end position="29"/>
    </location>
</feature>
<evidence type="ECO:0000313" key="2">
    <source>
        <dbReference type="EMBL" id="CAB4340813.1"/>
    </source>
</evidence>
<dbReference type="AlphaFoldDB" id="A0A6J5ZMP4"/>
<reference evidence="2" key="1">
    <citation type="submission" date="2020-05" db="EMBL/GenBank/DDBJ databases">
        <authorList>
            <person name="Chiriac C."/>
            <person name="Salcher M."/>
            <person name="Ghai R."/>
            <person name="Kavagutti S V."/>
        </authorList>
    </citation>
    <scope>NUCLEOTIDE SEQUENCE</scope>
</reference>
<accession>A0A6J5ZMP4</accession>